<reference evidence="2 3" key="1">
    <citation type="submission" date="2022-05" db="EMBL/GenBank/DDBJ databases">
        <authorList>
            <consortium name="Genoscope - CEA"/>
            <person name="William W."/>
        </authorList>
    </citation>
    <scope>NUCLEOTIDE SEQUENCE [LARGE SCALE GENOMIC DNA]</scope>
</reference>
<evidence type="ECO:0000313" key="3">
    <source>
        <dbReference type="Proteomes" id="UP001159405"/>
    </source>
</evidence>
<comment type="caution">
    <text evidence="2">The sequence shown here is derived from an EMBL/GenBank/DDBJ whole genome shotgun (WGS) entry which is preliminary data.</text>
</comment>
<protein>
    <recommendedName>
        <fullName evidence="4">DNA polymerase delta subunit 4</fullName>
    </recommendedName>
</protein>
<dbReference type="InterPro" id="IPR007218">
    <property type="entry name" value="DNA_pol_delta_4"/>
</dbReference>
<dbReference type="PANTHER" id="PTHR14303:SF0">
    <property type="entry name" value="DNA POLYMERASE DELTA SUBUNIT 4"/>
    <property type="match status" value="1"/>
</dbReference>
<name>A0ABN8NJQ2_9CNID</name>
<dbReference type="PANTHER" id="PTHR14303">
    <property type="entry name" value="DNA POLYMERASE DELTA SUBUNIT 4"/>
    <property type="match status" value="1"/>
</dbReference>
<feature type="region of interest" description="Disordered" evidence="1">
    <location>
        <begin position="1"/>
        <end position="24"/>
    </location>
</feature>
<evidence type="ECO:0000256" key="1">
    <source>
        <dbReference type="SAM" id="MobiDB-lite"/>
    </source>
</evidence>
<dbReference type="Pfam" id="PF04081">
    <property type="entry name" value="DNA_pol_delta_4"/>
    <property type="match status" value="1"/>
</dbReference>
<dbReference type="Proteomes" id="UP001159405">
    <property type="component" value="Unassembled WGS sequence"/>
</dbReference>
<evidence type="ECO:0000313" key="2">
    <source>
        <dbReference type="EMBL" id="CAH3108398.1"/>
    </source>
</evidence>
<evidence type="ECO:0008006" key="4">
    <source>
        <dbReference type="Google" id="ProtNLM"/>
    </source>
</evidence>
<organism evidence="2 3">
    <name type="scientific">Porites lobata</name>
    <dbReference type="NCBI Taxonomy" id="104759"/>
    <lineage>
        <taxon>Eukaryota</taxon>
        <taxon>Metazoa</taxon>
        <taxon>Cnidaria</taxon>
        <taxon>Anthozoa</taxon>
        <taxon>Hexacorallia</taxon>
        <taxon>Scleractinia</taxon>
        <taxon>Fungiina</taxon>
        <taxon>Poritidae</taxon>
        <taxon>Porites</taxon>
    </lineage>
</organism>
<accession>A0ABN8NJQ2</accession>
<dbReference type="EMBL" id="CALNXK010000021">
    <property type="protein sequence ID" value="CAH3108398.1"/>
    <property type="molecule type" value="Genomic_DNA"/>
</dbReference>
<proteinExistence type="predicted"/>
<sequence length="123" mass="14416">MASSTRLVTDSFPKTKKDRPINQKLKQSKAKDPFIFSLDQKETKDQELNLEKALLVLKEFDLDTEYGPCIGITRLERWERAEEYGLYPPREVKSIILQHPNDTTFTEWYVAILLFFSLFCIVP</sequence>
<gene>
    <name evidence="2" type="ORF">PLOB_00017586</name>
</gene>
<keyword evidence="3" id="KW-1185">Reference proteome</keyword>